<dbReference type="InterPro" id="IPR010308">
    <property type="entry name" value="TRP_C"/>
</dbReference>
<keyword evidence="12" id="KW-1185">Reference proteome</keyword>
<accession>A0A2T0FKS1</accession>
<name>A0A2T0FKS1_9ASCO</name>
<reference evidence="11 12" key="1">
    <citation type="submission" date="2017-04" db="EMBL/GenBank/DDBJ databases">
        <title>Genome sequencing of [Candida] sorbophila.</title>
        <authorList>
            <person name="Ahn J.O."/>
        </authorList>
    </citation>
    <scope>NUCLEOTIDE SEQUENCE [LARGE SCALE GENOMIC DNA]</scope>
    <source>
        <strain evidence="11 12">DS02</strain>
    </source>
</reference>
<dbReference type="GO" id="GO:0055085">
    <property type="term" value="P:transmembrane transport"/>
    <property type="evidence" value="ECO:0007669"/>
    <property type="project" value="TreeGrafter"/>
</dbReference>
<evidence type="ECO:0000256" key="8">
    <source>
        <dbReference type="SAM" id="Phobius"/>
    </source>
</evidence>
<comment type="caution">
    <text evidence="11">The sequence shown here is derived from an EMBL/GenBank/DDBJ whole genome shotgun (WGS) entry which is preliminary data.</text>
</comment>
<feature type="transmembrane region" description="Helical" evidence="8">
    <location>
        <begin position="579"/>
        <end position="605"/>
    </location>
</feature>
<feature type="transmembrane region" description="Helical" evidence="8">
    <location>
        <begin position="426"/>
        <end position="447"/>
    </location>
</feature>
<dbReference type="InterPro" id="IPR032800">
    <property type="entry name" value="TRP_N"/>
</dbReference>
<feature type="region of interest" description="Disordered" evidence="7">
    <location>
        <begin position="664"/>
        <end position="688"/>
    </location>
</feature>
<dbReference type="AlphaFoldDB" id="A0A2T0FKS1"/>
<comment type="similarity">
    <text evidence="2">Belongs to the transient receptor potential (TRP) ion channel family.</text>
</comment>
<dbReference type="GO" id="GO:0009272">
    <property type="term" value="P:fungal-type cell wall biogenesis"/>
    <property type="evidence" value="ECO:0007669"/>
    <property type="project" value="TreeGrafter"/>
</dbReference>
<feature type="transmembrane region" description="Helical" evidence="8">
    <location>
        <begin position="348"/>
        <end position="371"/>
    </location>
</feature>
<dbReference type="RefSeq" id="XP_024665517.1">
    <property type="nucleotide sequence ID" value="XM_024809749.1"/>
</dbReference>
<proteinExistence type="inferred from homology"/>
<dbReference type="InterPro" id="IPR040241">
    <property type="entry name" value="TRP_Flc/Pkd2-like"/>
</dbReference>
<evidence type="ECO:0000259" key="10">
    <source>
        <dbReference type="SMART" id="SM01320"/>
    </source>
</evidence>
<dbReference type="Pfam" id="PF14558">
    <property type="entry name" value="TRP_N"/>
    <property type="match status" value="1"/>
</dbReference>
<gene>
    <name evidence="11" type="ORF">B9G98_03192</name>
</gene>
<keyword evidence="6 8" id="KW-0472">Membrane</keyword>
<dbReference type="OrthoDB" id="5212126at2759"/>
<dbReference type="GeneID" id="36516940"/>
<evidence type="ECO:0000313" key="12">
    <source>
        <dbReference type="Proteomes" id="UP000238350"/>
    </source>
</evidence>
<feature type="chain" id="PRO_5015678638" evidence="9">
    <location>
        <begin position="16"/>
        <end position="730"/>
    </location>
</feature>
<feature type="transmembrane region" description="Helical" evidence="8">
    <location>
        <begin position="392"/>
        <end position="414"/>
    </location>
</feature>
<dbReference type="PANTHER" id="PTHR31145:SF4">
    <property type="entry name" value="FLAVIN CARRIER PROTEIN 1-RELATED"/>
    <property type="match status" value="1"/>
</dbReference>
<feature type="transmembrane region" description="Helical" evidence="8">
    <location>
        <begin position="515"/>
        <end position="535"/>
    </location>
</feature>
<dbReference type="EMBL" id="NDIQ01000021">
    <property type="protein sequence ID" value="PRT55572.1"/>
    <property type="molecule type" value="Genomic_DNA"/>
</dbReference>
<keyword evidence="4 9" id="KW-0732">Signal</keyword>
<comment type="subcellular location">
    <subcellularLocation>
        <location evidence="1">Membrane</location>
        <topology evidence="1">Multi-pass membrane protein</topology>
    </subcellularLocation>
</comment>
<sequence>MLFLIWLTLLSTAFARRIIRATSLVPCMDNSGVQASKFDVTFTPDDRTLAFDVSLDVEVSGTVYADIVLYVYGFRAIHERIDPCKSSALQQLCPLSTGEIDIISQTQVSGSVVRDIPGVAYTVPNIDAFAIVKVYTNDTDELKACIRADVTNTKTVEQTAVKWVTACLCGAGILVSALLTYIGSSYTSQKIAATSTLLFTYFQSMAIVNMEAVDRVPPIANAWTENVVWSVGLVRATFMQDIFRWFVQSTGGHPATYLIYSTISVLTQRKRDLSNVPPRVADHYQFHEETKRLASAAAPVVTSLTKRANELAKETYAKPNHYLVVYRGIKRVGYSMGIEVTSIVLTSYTIYGFIVFCMVIIFLALWAFFGFMKRKPEVLEKHRHAAQYVPMLSMVLKGIMLKLIMFSFPGVIMFSMWEWVQQDSAAVIVLSVFFFICTLVILCWNVFQVLRIARRSSKETGTAAFLLYSHAPTMHRYGFLYHEYNSRFYYFGALNLLYQFVVLLFIAFSQSSGQTQGLAIFLIELAVLIVVCVYRPWMDRGLNIINILMQIVKTLNAMFYLFFSNLFTQPLEVNSIMGVVYFVLNAAFSCFLLIYIIVVCALMLFRRKHQEADAVNVRDDRMSFISDNVVRQEAAGELAALGQAAQADHEVGDDVDWYKSQENPFESGPLDSSYRNSQRTSTMNTSTSIPTFGDLQEGMFRHGHSESQTSFGLSGSDEKSDKKGKKWWVF</sequence>
<dbReference type="STRING" id="45607.A0A2T0FKS1"/>
<evidence type="ECO:0000256" key="2">
    <source>
        <dbReference type="ARBA" id="ARBA00010642"/>
    </source>
</evidence>
<evidence type="ECO:0000256" key="4">
    <source>
        <dbReference type="ARBA" id="ARBA00022729"/>
    </source>
</evidence>
<feature type="signal peptide" evidence="9">
    <location>
        <begin position="1"/>
        <end position="15"/>
    </location>
</feature>
<feature type="transmembrane region" description="Helical" evidence="8">
    <location>
        <begin position="547"/>
        <end position="567"/>
    </location>
</feature>
<evidence type="ECO:0000256" key="3">
    <source>
        <dbReference type="ARBA" id="ARBA00022692"/>
    </source>
</evidence>
<evidence type="ECO:0000256" key="9">
    <source>
        <dbReference type="SAM" id="SignalP"/>
    </source>
</evidence>
<dbReference type="SMART" id="SM01320">
    <property type="entry name" value="TRP_N"/>
    <property type="match status" value="1"/>
</dbReference>
<dbReference type="Proteomes" id="UP000238350">
    <property type="component" value="Unassembled WGS sequence"/>
</dbReference>
<dbReference type="Pfam" id="PF06011">
    <property type="entry name" value="TRP"/>
    <property type="match status" value="1"/>
</dbReference>
<keyword evidence="5 8" id="KW-1133">Transmembrane helix</keyword>
<feature type="domain" description="ML-like" evidence="10">
    <location>
        <begin position="17"/>
        <end position="157"/>
    </location>
</feature>
<evidence type="ECO:0000256" key="7">
    <source>
        <dbReference type="SAM" id="MobiDB-lite"/>
    </source>
</evidence>
<protein>
    <submittedName>
        <fullName evidence="11">Flavin carrier protein 3</fullName>
    </submittedName>
</protein>
<dbReference type="GO" id="GO:0016020">
    <property type="term" value="C:membrane"/>
    <property type="evidence" value="ECO:0007669"/>
    <property type="project" value="UniProtKB-SubCell"/>
</dbReference>
<feature type="compositionally biased region" description="Polar residues" evidence="7">
    <location>
        <begin position="673"/>
        <end position="688"/>
    </location>
</feature>
<feature type="region of interest" description="Disordered" evidence="7">
    <location>
        <begin position="701"/>
        <end position="730"/>
    </location>
</feature>
<evidence type="ECO:0000256" key="5">
    <source>
        <dbReference type="ARBA" id="ARBA00022989"/>
    </source>
</evidence>
<evidence type="ECO:0000256" key="1">
    <source>
        <dbReference type="ARBA" id="ARBA00004141"/>
    </source>
</evidence>
<dbReference type="PANTHER" id="PTHR31145">
    <property type="entry name" value="INTEGRAL MEMBRANE PROTEIN (AFU_ORTHOLOGUE AFUA_7G01610)"/>
    <property type="match status" value="1"/>
</dbReference>
<evidence type="ECO:0000313" key="11">
    <source>
        <dbReference type="EMBL" id="PRT55572.1"/>
    </source>
</evidence>
<organism evidence="11 12">
    <name type="scientific">Wickerhamiella sorbophila</name>
    <dbReference type="NCBI Taxonomy" id="45607"/>
    <lineage>
        <taxon>Eukaryota</taxon>
        <taxon>Fungi</taxon>
        <taxon>Dikarya</taxon>
        <taxon>Ascomycota</taxon>
        <taxon>Saccharomycotina</taxon>
        <taxon>Dipodascomycetes</taxon>
        <taxon>Dipodascales</taxon>
        <taxon>Trichomonascaceae</taxon>
        <taxon>Wickerhamiella</taxon>
    </lineage>
</organism>
<evidence type="ECO:0000256" key="6">
    <source>
        <dbReference type="ARBA" id="ARBA00023136"/>
    </source>
</evidence>
<keyword evidence="3 8" id="KW-0812">Transmembrane</keyword>
<feature type="transmembrane region" description="Helical" evidence="8">
    <location>
        <begin position="488"/>
        <end position="509"/>
    </location>
</feature>